<name>A0AAE0GJM9_9CHLO</name>
<accession>A0AAE0GJM9</accession>
<dbReference type="AlphaFoldDB" id="A0AAE0GJM9"/>
<reference evidence="1 2" key="1">
    <citation type="journal article" date="2015" name="Genome Biol. Evol.">
        <title>Comparative Genomics of a Bacterivorous Green Alga Reveals Evolutionary Causalities and Consequences of Phago-Mixotrophic Mode of Nutrition.</title>
        <authorList>
            <person name="Burns J.A."/>
            <person name="Paasch A."/>
            <person name="Narechania A."/>
            <person name="Kim E."/>
        </authorList>
    </citation>
    <scope>NUCLEOTIDE SEQUENCE [LARGE SCALE GENOMIC DNA]</scope>
    <source>
        <strain evidence="1 2">PLY_AMNH</strain>
    </source>
</reference>
<gene>
    <name evidence="1" type="ORF">CYMTET_12673</name>
</gene>
<organism evidence="1 2">
    <name type="scientific">Cymbomonas tetramitiformis</name>
    <dbReference type="NCBI Taxonomy" id="36881"/>
    <lineage>
        <taxon>Eukaryota</taxon>
        <taxon>Viridiplantae</taxon>
        <taxon>Chlorophyta</taxon>
        <taxon>Pyramimonadophyceae</taxon>
        <taxon>Pyramimonadales</taxon>
        <taxon>Pyramimonadaceae</taxon>
        <taxon>Cymbomonas</taxon>
    </lineage>
</organism>
<keyword evidence="2" id="KW-1185">Reference proteome</keyword>
<proteinExistence type="predicted"/>
<evidence type="ECO:0000313" key="1">
    <source>
        <dbReference type="EMBL" id="KAK3279445.1"/>
    </source>
</evidence>
<dbReference type="Proteomes" id="UP001190700">
    <property type="component" value="Unassembled WGS sequence"/>
</dbReference>
<comment type="caution">
    <text evidence="1">The sequence shown here is derived from an EMBL/GenBank/DDBJ whole genome shotgun (WGS) entry which is preliminary data.</text>
</comment>
<dbReference type="EMBL" id="LGRX02004894">
    <property type="protein sequence ID" value="KAK3279445.1"/>
    <property type="molecule type" value="Genomic_DNA"/>
</dbReference>
<sequence>MPNGRVSKKQQLSHGSGNGKCARMIMSNPTVAVGSEAVAVGSEAVGSEAVGSEAVGSEAVAVGGLCNPNVLPPPVNADEDSHVKSLSLLFEAAPWFDVVNGINYPTAHLVNHGIADKFLKVLLPGTDNPVVKTSSDLPCSIPTSRYKQLEQNIENVVTVSDINRPPKRITAARSQWTYDDTAWQFGVYLPLVGTFKVYNVMKEQLWEDRSSELWQLVRTMLAAIAM</sequence>
<evidence type="ECO:0000313" key="2">
    <source>
        <dbReference type="Proteomes" id="UP001190700"/>
    </source>
</evidence>
<protein>
    <submittedName>
        <fullName evidence="1">Uncharacterized protein</fullName>
    </submittedName>
</protein>